<sequence length="155" mass="16717">METEATRIHNNPKSSTTEHPRGHKIGINTHGGIVTDKPLQSPPKLQQPLGLGGRQITSPQLQAPQPPEDPTQANPGRVPPFGIPQDGHHLNLRDKPQDPPKLFQRPEIPEVRDIGAEVVDGGAREEAFELGQGLEAGVDVVEAARVELQRDGGVN</sequence>
<name>A0ACB9M4Q9_9MYRT</name>
<protein>
    <submittedName>
        <fullName evidence="1">Uncharacterized protein</fullName>
    </submittedName>
</protein>
<organism evidence="1 2">
    <name type="scientific">Melastoma candidum</name>
    <dbReference type="NCBI Taxonomy" id="119954"/>
    <lineage>
        <taxon>Eukaryota</taxon>
        <taxon>Viridiplantae</taxon>
        <taxon>Streptophyta</taxon>
        <taxon>Embryophyta</taxon>
        <taxon>Tracheophyta</taxon>
        <taxon>Spermatophyta</taxon>
        <taxon>Magnoliopsida</taxon>
        <taxon>eudicotyledons</taxon>
        <taxon>Gunneridae</taxon>
        <taxon>Pentapetalae</taxon>
        <taxon>rosids</taxon>
        <taxon>malvids</taxon>
        <taxon>Myrtales</taxon>
        <taxon>Melastomataceae</taxon>
        <taxon>Melastomatoideae</taxon>
        <taxon>Melastomateae</taxon>
        <taxon>Melastoma</taxon>
    </lineage>
</organism>
<dbReference type="Proteomes" id="UP001057402">
    <property type="component" value="Chromosome 10"/>
</dbReference>
<proteinExistence type="predicted"/>
<keyword evidence="2" id="KW-1185">Reference proteome</keyword>
<dbReference type="EMBL" id="CM042889">
    <property type="protein sequence ID" value="KAI4319228.1"/>
    <property type="molecule type" value="Genomic_DNA"/>
</dbReference>
<comment type="caution">
    <text evidence="1">The sequence shown here is derived from an EMBL/GenBank/DDBJ whole genome shotgun (WGS) entry which is preliminary data.</text>
</comment>
<gene>
    <name evidence="1" type="ORF">MLD38_032855</name>
</gene>
<accession>A0ACB9M4Q9</accession>
<evidence type="ECO:0000313" key="1">
    <source>
        <dbReference type="EMBL" id="KAI4319228.1"/>
    </source>
</evidence>
<reference evidence="2" key="1">
    <citation type="journal article" date="2023" name="Front. Plant Sci.">
        <title>Chromosomal-level genome assembly of Melastoma candidum provides insights into trichome evolution.</title>
        <authorList>
            <person name="Zhong Y."/>
            <person name="Wu W."/>
            <person name="Sun C."/>
            <person name="Zou P."/>
            <person name="Liu Y."/>
            <person name="Dai S."/>
            <person name="Zhou R."/>
        </authorList>
    </citation>
    <scope>NUCLEOTIDE SEQUENCE [LARGE SCALE GENOMIC DNA]</scope>
</reference>
<evidence type="ECO:0000313" key="2">
    <source>
        <dbReference type="Proteomes" id="UP001057402"/>
    </source>
</evidence>